<name>A0AAQ3NRW3_VIGMU</name>
<protein>
    <submittedName>
        <fullName evidence="1">Uncharacterized protein</fullName>
    </submittedName>
</protein>
<evidence type="ECO:0000313" key="2">
    <source>
        <dbReference type="Proteomes" id="UP001374535"/>
    </source>
</evidence>
<organism evidence="1 2">
    <name type="scientific">Vigna mungo</name>
    <name type="common">Black gram</name>
    <name type="synonym">Phaseolus mungo</name>
    <dbReference type="NCBI Taxonomy" id="3915"/>
    <lineage>
        <taxon>Eukaryota</taxon>
        <taxon>Viridiplantae</taxon>
        <taxon>Streptophyta</taxon>
        <taxon>Embryophyta</taxon>
        <taxon>Tracheophyta</taxon>
        <taxon>Spermatophyta</taxon>
        <taxon>Magnoliopsida</taxon>
        <taxon>eudicotyledons</taxon>
        <taxon>Gunneridae</taxon>
        <taxon>Pentapetalae</taxon>
        <taxon>rosids</taxon>
        <taxon>fabids</taxon>
        <taxon>Fabales</taxon>
        <taxon>Fabaceae</taxon>
        <taxon>Papilionoideae</taxon>
        <taxon>50 kb inversion clade</taxon>
        <taxon>NPAAA clade</taxon>
        <taxon>indigoferoid/millettioid clade</taxon>
        <taxon>Phaseoleae</taxon>
        <taxon>Vigna</taxon>
    </lineage>
</organism>
<gene>
    <name evidence="1" type="ORF">V8G54_012802</name>
</gene>
<dbReference type="Proteomes" id="UP001374535">
    <property type="component" value="Chromosome 4"/>
</dbReference>
<reference evidence="1 2" key="1">
    <citation type="journal article" date="2023" name="Life. Sci Alliance">
        <title>Evolutionary insights into 3D genome organization and epigenetic landscape of Vigna mungo.</title>
        <authorList>
            <person name="Junaid A."/>
            <person name="Singh B."/>
            <person name="Bhatia S."/>
        </authorList>
    </citation>
    <scope>NUCLEOTIDE SEQUENCE [LARGE SCALE GENOMIC DNA]</scope>
    <source>
        <strain evidence="1">Urdbean</strain>
    </source>
</reference>
<dbReference type="PANTHER" id="PTHR11439">
    <property type="entry name" value="GAG-POL-RELATED RETROTRANSPOSON"/>
    <property type="match status" value="1"/>
</dbReference>
<dbReference type="EMBL" id="CP144697">
    <property type="protein sequence ID" value="WVZ15236.1"/>
    <property type="molecule type" value="Genomic_DNA"/>
</dbReference>
<dbReference type="PANTHER" id="PTHR11439:SF463">
    <property type="entry name" value="REVERSE TRANSCRIPTASE TY1_COPIA-TYPE DOMAIN-CONTAINING PROTEIN"/>
    <property type="match status" value="1"/>
</dbReference>
<proteinExistence type="predicted"/>
<keyword evidence="2" id="KW-1185">Reference proteome</keyword>
<accession>A0AAQ3NRW3</accession>
<dbReference type="AlphaFoldDB" id="A0AAQ3NRW3"/>
<sequence length="150" mass="17099">MLHCAHMPTPMSHSSSTFLSLNQLHITLSVNNLSQFVSFPTTLHQQATNCILRYLKRTLNSGSFLQNNNINQLKVYSDSNWATLPNSRKYITSYSVYLATPSFLGNSKSNKLFLEAHQKYNSVLYPLSPVNYNGSFMFSKIFVYALFNLL</sequence>
<evidence type="ECO:0000313" key="1">
    <source>
        <dbReference type="EMBL" id="WVZ15236.1"/>
    </source>
</evidence>